<feature type="chain" id="PRO_5023057119" description="Hydrophobin" evidence="1">
    <location>
        <begin position="26"/>
        <end position="124"/>
    </location>
</feature>
<dbReference type="Proteomes" id="UP000324748">
    <property type="component" value="Unassembled WGS sequence"/>
</dbReference>
<keyword evidence="1" id="KW-0732">Signal</keyword>
<comment type="caution">
    <text evidence="2">The sequence shown here is derived from an EMBL/GenBank/DDBJ whole genome shotgun (WGS) entry which is preliminary data.</text>
</comment>
<protein>
    <recommendedName>
        <fullName evidence="4">Hydrophobin</fullName>
    </recommendedName>
</protein>
<gene>
    <name evidence="2" type="ORF">PGT21_007314</name>
</gene>
<evidence type="ECO:0008006" key="4">
    <source>
        <dbReference type="Google" id="ProtNLM"/>
    </source>
</evidence>
<reference evidence="2 3" key="1">
    <citation type="submission" date="2019-05" db="EMBL/GenBank/DDBJ databases">
        <title>Emergence of the Ug99 lineage of the wheat stem rust pathogen through somatic hybridization.</title>
        <authorList>
            <person name="Li F."/>
            <person name="Upadhyaya N.M."/>
            <person name="Sperschneider J."/>
            <person name="Matny O."/>
            <person name="Nguyen-Phuc H."/>
            <person name="Mago R."/>
            <person name="Raley C."/>
            <person name="Miller M.E."/>
            <person name="Silverstein K.A.T."/>
            <person name="Henningsen E."/>
            <person name="Hirsch C.D."/>
            <person name="Visser B."/>
            <person name="Pretorius Z.A."/>
            <person name="Steffenson B.J."/>
            <person name="Schwessinger B."/>
            <person name="Dodds P.N."/>
            <person name="Figueroa M."/>
        </authorList>
    </citation>
    <scope>NUCLEOTIDE SEQUENCE [LARGE SCALE GENOMIC DNA]</scope>
    <source>
        <strain evidence="2">21-0</strain>
    </source>
</reference>
<dbReference type="AlphaFoldDB" id="A0A5B0LKX0"/>
<keyword evidence="3" id="KW-1185">Reference proteome</keyword>
<accession>A0A5B0LKX0</accession>
<feature type="signal peptide" evidence="1">
    <location>
        <begin position="1"/>
        <end position="25"/>
    </location>
</feature>
<dbReference type="EMBL" id="VSWC01000197">
    <property type="protein sequence ID" value="KAA1064543.1"/>
    <property type="molecule type" value="Genomic_DNA"/>
</dbReference>
<evidence type="ECO:0000256" key="1">
    <source>
        <dbReference type="SAM" id="SignalP"/>
    </source>
</evidence>
<organism evidence="2 3">
    <name type="scientific">Puccinia graminis f. sp. tritici</name>
    <dbReference type="NCBI Taxonomy" id="56615"/>
    <lineage>
        <taxon>Eukaryota</taxon>
        <taxon>Fungi</taxon>
        <taxon>Dikarya</taxon>
        <taxon>Basidiomycota</taxon>
        <taxon>Pucciniomycotina</taxon>
        <taxon>Pucciniomycetes</taxon>
        <taxon>Pucciniales</taxon>
        <taxon>Pucciniaceae</taxon>
        <taxon>Puccinia</taxon>
    </lineage>
</organism>
<evidence type="ECO:0000313" key="2">
    <source>
        <dbReference type="EMBL" id="KAA1064543.1"/>
    </source>
</evidence>
<proteinExistence type="predicted"/>
<name>A0A5B0LKX0_PUCGR</name>
<sequence>MLSSYFFPIVMVLLIQSQGPSLVQAFGCGNISSGSGIYYPHAGCARLLPDKTPLEENGPPKYWHVETISAPVNPRSHTADCSITAHRIGICCTHELLRPEDIIIPTWLDDCVYSNGNTIPKDQE</sequence>
<evidence type="ECO:0000313" key="3">
    <source>
        <dbReference type="Proteomes" id="UP000324748"/>
    </source>
</evidence>